<dbReference type="PANTHER" id="PTHR43762">
    <property type="entry name" value="L-GULONOLACTONE OXIDASE"/>
    <property type="match status" value="1"/>
</dbReference>
<evidence type="ECO:0000256" key="2">
    <source>
        <dbReference type="SAM" id="MobiDB-lite"/>
    </source>
</evidence>
<evidence type="ECO:0000313" key="5">
    <source>
        <dbReference type="Proteomes" id="UP001324287"/>
    </source>
</evidence>
<dbReference type="InterPro" id="IPR006094">
    <property type="entry name" value="Oxid_FAD_bind_N"/>
</dbReference>
<proteinExistence type="predicted"/>
<name>A0ABZ1B2X7_9ACTN</name>
<evidence type="ECO:0000259" key="3">
    <source>
        <dbReference type="PROSITE" id="PS51387"/>
    </source>
</evidence>
<feature type="compositionally biased region" description="Low complexity" evidence="2">
    <location>
        <begin position="126"/>
        <end position="149"/>
    </location>
</feature>
<dbReference type="SUPFAM" id="SSF56176">
    <property type="entry name" value="FAD-binding/transporter-associated domain-like"/>
    <property type="match status" value="1"/>
</dbReference>
<protein>
    <submittedName>
        <fullName evidence="4">FAD-binding protein</fullName>
    </submittedName>
</protein>
<gene>
    <name evidence="4" type="ORF">U6N30_05715</name>
</gene>
<dbReference type="EMBL" id="CP141261">
    <property type="protein sequence ID" value="WRL65171.1"/>
    <property type="molecule type" value="Genomic_DNA"/>
</dbReference>
<accession>A0ABZ1B2X7</accession>
<dbReference type="PROSITE" id="PS51387">
    <property type="entry name" value="FAD_PCMH"/>
    <property type="match status" value="1"/>
</dbReference>
<sequence>MLRTRTWRNWAGNQRAAGIEVVCPAGAEEIAAQVRRAAASGRRVRPIGSGHSFAAIGRPEDIQLALDRHAAMVGVDASGLVTVQAGMPLHRLNAELAARGGRSPTSATSTGRRSRARSPPVPTAPAPASAAWPRSCAGSSSSSPTGRCCTARRPRTPTSSLSDGSASERSASSAR</sequence>
<feature type="compositionally biased region" description="Low complexity" evidence="2">
    <location>
        <begin position="99"/>
        <end position="111"/>
    </location>
</feature>
<feature type="compositionally biased region" description="Low complexity" evidence="2">
    <location>
        <begin position="156"/>
        <end position="175"/>
    </location>
</feature>
<organism evidence="4 5">
    <name type="scientific">Blastococcus brunescens</name>
    <dbReference type="NCBI Taxonomy" id="1564165"/>
    <lineage>
        <taxon>Bacteria</taxon>
        <taxon>Bacillati</taxon>
        <taxon>Actinomycetota</taxon>
        <taxon>Actinomycetes</taxon>
        <taxon>Geodermatophilales</taxon>
        <taxon>Geodermatophilaceae</taxon>
        <taxon>Blastococcus</taxon>
    </lineage>
</organism>
<dbReference type="InterPro" id="IPR016167">
    <property type="entry name" value="FAD-bd_PCMH_sub1"/>
</dbReference>
<keyword evidence="1" id="KW-0560">Oxidoreductase</keyword>
<keyword evidence="5" id="KW-1185">Reference proteome</keyword>
<dbReference type="PANTHER" id="PTHR43762:SF1">
    <property type="entry name" value="D-ARABINONO-1,4-LACTONE OXIDASE"/>
    <property type="match status" value="1"/>
</dbReference>
<dbReference type="InterPro" id="IPR036318">
    <property type="entry name" value="FAD-bd_PCMH-like_sf"/>
</dbReference>
<dbReference type="Pfam" id="PF01565">
    <property type="entry name" value="FAD_binding_4"/>
    <property type="match status" value="1"/>
</dbReference>
<dbReference type="InterPro" id="IPR010031">
    <property type="entry name" value="FAD_lactone_oxidase-like"/>
</dbReference>
<evidence type="ECO:0000313" key="4">
    <source>
        <dbReference type="EMBL" id="WRL65171.1"/>
    </source>
</evidence>
<reference evidence="4 5" key="1">
    <citation type="submission" date="2023-12" db="EMBL/GenBank/DDBJ databases">
        <title>Blastococcus brunescens sp. nov., an actonobacterium isolated from sandstone collected in sahara desert.</title>
        <authorList>
            <person name="Gtari M."/>
            <person name="Ghodhbane F."/>
        </authorList>
    </citation>
    <scope>NUCLEOTIDE SEQUENCE [LARGE SCALE GENOMIC DNA]</scope>
    <source>
        <strain evidence="4 5">BMG 8361</strain>
    </source>
</reference>
<dbReference type="Gene3D" id="3.30.43.10">
    <property type="entry name" value="Uridine Diphospho-n-acetylenolpyruvylglucosamine Reductase, domain 2"/>
    <property type="match status" value="1"/>
</dbReference>
<evidence type="ECO:0000256" key="1">
    <source>
        <dbReference type="ARBA" id="ARBA00023002"/>
    </source>
</evidence>
<feature type="domain" description="FAD-binding PCMH-type" evidence="3">
    <location>
        <begin position="14"/>
        <end position="175"/>
    </location>
</feature>
<feature type="region of interest" description="Disordered" evidence="2">
    <location>
        <begin position="95"/>
        <end position="175"/>
    </location>
</feature>
<dbReference type="Proteomes" id="UP001324287">
    <property type="component" value="Chromosome"/>
</dbReference>
<dbReference type="InterPro" id="IPR016166">
    <property type="entry name" value="FAD-bd_PCMH"/>
</dbReference>